<feature type="compositionally biased region" description="Low complexity" evidence="1">
    <location>
        <begin position="130"/>
        <end position="141"/>
    </location>
</feature>
<feature type="region of interest" description="Disordered" evidence="1">
    <location>
        <begin position="83"/>
        <end position="157"/>
    </location>
</feature>
<keyword evidence="3" id="KW-1185">Reference proteome</keyword>
<dbReference type="Proteomes" id="UP001500843">
    <property type="component" value="Unassembled WGS sequence"/>
</dbReference>
<protein>
    <submittedName>
        <fullName evidence="2">Uncharacterized protein</fullName>
    </submittedName>
</protein>
<reference evidence="3" key="1">
    <citation type="journal article" date="2019" name="Int. J. Syst. Evol. Microbiol.">
        <title>The Global Catalogue of Microorganisms (GCM) 10K type strain sequencing project: providing services to taxonomists for standard genome sequencing and annotation.</title>
        <authorList>
            <consortium name="The Broad Institute Genomics Platform"/>
            <consortium name="The Broad Institute Genome Sequencing Center for Infectious Disease"/>
            <person name="Wu L."/>
            <person name="Ma J."/>
        </authorList>
    </citation>
    <scope>NUCLEOTIDE SEQUENCE [LARGE SCALE GENOMIC DNA]</scope>
    <source>
        <strain evidence="3">JCM 17975</strain>
    </source>
</reference>
<dbReference type="RefSeq" id="WP_253873425.1">
    <property type="nucleotide sequence ID" value="NZ_BAABHM010000010.1"/>
</dbReference>
<evidence type="ECO:0000313" key="3">
    <source>
        <dbReference type="Proteomes" id="UP001500843"/>
    </source>
</evidence>
<feature type="compositionally biased region" description="Low complexity" evidence="1">
    <location>
        <begin position="108"/>
        <end position="122"/>
    </location>
</feature>
<name>A0ABP8X5N6_9MICO</name>
<sequence>MSGHDDLGFDADLGHGRDVLKQTIGALVDGAAPSGVPSTPEENLGLLRRRVRTWRIAKAGAVGLTSAVVVGVLAFSTAQASTWTRSEPLPGRPTVQSTERGPAPSEIPTTRMSPSPTASASPSPSPSPSSTPEATPSGAASVDPTPEVSASPAETEEPVDLITAPFDDGYQPWGDAYPVWCGMQDEDLVSTSPSVSIEIVGDLTYEGGEDGPRSVPVRLTGEMPGYVEPGSEGATETIGNEALLIWSQGGRVVDLGQSWREGNYEIPPALNDTGEWTGEAYASSYSTCVEADSSGDGMFYDNVRAAGTYQVRAVQVHNIGDPGASTNEEYLVISDPVTVTVP</sequence>
<accession>A0ABP8X5N6</accession>
<proteinExistence type="predicted"/>
<dbReference type="EMBL" id="BAABHM010000010">
    <property type="protein sequence ID" value="GAA4699601.1"/>
    <property type="molecule type" value="Genomic_DNA"/>
</dbReference>
<gene>
    <name evidence="2" type="ORF">GCM10023198_20260</name>
</gene>
<comment type="caution">
    <text evidence="2">The sequence shown here is derived from an EMBL/GenBank/DDBJ whole genome shotgun (WGS) entry which is preliminary data.</text>
</comment>
<evidence type="ECO:0000313" key="2">
    <source>
        <dbReference type="EMBL" id="GAA4699601.1"/>
    </source>
</evidence>
<evidence type="ECO:0000256" key="1">
    <source>
        <dbReference type="SAM" id="MobiDB-lite"/>
    </source>
</evidence>
<organism evidence="2 3">
    <name type="scientific">Promicromonospora umidemergens</name>
    <dbReference type="NCBI Taxonomy" id="629679"/>
    <lineage>
        <taxon>Bacteria</taxon>
        <taxon>Bacillati</taxon>
        <taxon>Actinomycetota</taxon>
        <taxon>Actinomycetes</taxon>
        <taxon>Micrococcales</taxon>
        <taxon>Promicromonosporaceae</taxon>
        <taxon>Promicromonospora</taxon>
    </lineage>
</organism>